<name>A0A399R4K5_9PROT</name>
<reference evidence="1 2" key="1">
    <citation type="submission" date="2018-08" db="EMBL/GenBank/DDBJ databases">
        <title>Henriciella mobilis sp. nov., isolated from seawater.</title>
        <authorList>
            <person name="Cheng H."/>
            <person name="Wu Y.-H."/>
            <person name="Xu X.-W."/>
            <person name="Guo L.-L."/>
        </authorList>
    </citation>
    <scope>NUCLEOTIDE SEQUENCE [LARGE SCALE GENOMIC DNA]</scope>
    <source>
        <strain evidence="1 2">CCUG66934</strain>
    </source>
</reference>
<dbReference type="InterPro" id="IPR031796">
    <property type="entry name" value="DUF5076"/>
</dbReference>
<gene>
    <name evidence="1" type="ORF">D1224_00915</name>
</gene>
<dbReference type="Gene3D" id="3.30.2370.10">
    <property type="entry name" value="putative pyruvate dehydrogenase"/>
    <property type="match status" value="1"/>
</dbReference>
<protein>
    <submittedName>
        <fullName evidence="1">DUF5076 domain-containing protein</fullName>
    </submittedName>
</protein>
<dbReference type="AlphaFoldDB" id="A0A399R4K5"/>
<sequence>MSSDHKELSKPGTIQQDAFAQEMIRFWISNNQDHVSLKVGATGDPEKEPPMWGFMLADIAKHVTRVLREENPDGPSAQEIMEQILGGIGERLRHAPDLTGTTIKGRN</sequence>
<proteinExistence type="predicted"/>
<dbReference type="Proteomes" id="UP000265431">
    <property type="component" value="Unassembled WGS sequence"/>
</dbReference>
<evidence type="ECO:0000313" key="2">
    <source>
        <dbReference type="Proteomes" id="UP000265431"/>
    </source>
</evidence>
<accession>A0A399R4K5</accession>
<dbReference type="EMBL" id="QWGB01000003">
    <property type="protein sequence ID" value="RIJ26210.1"/>
    <property type="molecule type" value="Genomic_DNA"/>
</dbReference>
<dbReference type="Pfam" id="PF16826">
    <property type="entry name" value="DUF5076"/>
    <property type="match status" value="1"/>
</dbReference>
<evidence type="ECO:0000313" key="1">
    <source>
        <dbReference type="EMBL" id="RIJ26210.1"/>
    </source>
</evidence>
<dbReference type="OrthoDB" id="284440at2"/>
<keyword evidence="2" id="KW-1185">Reference proteome</keyword>
<comment type="caution">
    <text evidence="1">The sequence shown here is derived from an EMBL/GenBank/DDBJ whole genome shotgun (WGS) entry which is preliminary data.</text>
</comment>
<dbReference type="RefSeq" id="WP_119378062.1">
    <property type="nucleotide sequence ID" value="NZ_QWGB01000003.1"/>
</dbReference>
<organism evidence="1 2">
    <name type="scientific">Henriciella barbarensis</name>
    <dbReference type="NCBI Taxonomy" id="86342"/>
    <lineage>
        <taxon>Bacteria</taxon>
        <taxon>Pseudomonadati</taxon>
        <taxon>Pseudomonadota</taxon>
        <taxon>Alphaproteobacteria</taxon>
        <taxon>Hyphomonadales</taxon>
        <taxon>Hyphomonadaceae</taxon>
        <taxon>Henriciella</taxon>
    </lineage>
</organism>